<feature type="region of interest" description="Disordered" evidence="1">
    <location>
        <begin position="77"/>
        <end position="141"/>
    </location>
</feature>
<protein>
    <submittedName>
        <fullName evidence="3">Uncharacterized protein</fullName>
    </submittedName>
</protein>
<keyword evidence="2" id="KW-0472">Membrane</keyword>
<organism evidence="3 4">
    <name type="scientific">Dentipellis fragilis</name>
    <dbReference type="NCBI Taxonomy" id="205917"/>
    <lineage>
        <taxon>Eukaryota</taxon>
        <taxon>Fungi</taxon>
        <taxon>Dikarya</taxon>
        <taxon>Basidiomycota</taxon>
        <taxon>Agaricomycotina</taxon>
        <taxon>Agaricomycetes</taxon>
        <taxon>Russulales</taxon>
        <taxon>Hericiaceae</taxon>
        <taxon>Dentipellis</taxon>
    </lineage>
</organism>
<feature type="region of interest" description="Disordered" evidence="1">
    <location>
        <begin position="377"/>
        <end position="406"/>
    </location>
</feature>
<feature type="transmembrane region" description="Helical" evidence="2">
    <location>
        <begin position="512"/>
        <end position="531"/>
    </location>
</feature>
<gene>
    <name evidence="3" type="ORF">EVG20_g5646</name>
</gene>
<evidence type="ECO:0000313" key="4">
    <source>
        <dbReference type="Proteomes" id="UP000298327"/>
    </source>
</evidence>
<feature type="transmembrane region" description="Helical" evidence="2">
    <location>
        <begin position="441"/>
        <end position="460"/>
    </location>
</feature>
<feature type="transmembrane region" description="Helical" evidence="2">
    <location>
        <begin position="543"/>
        <end position="563"/>
    </location>
</feature>
<accession>A0A4Y9YUD1</accession>
<evidence type="ECO:0000256" key="1">
    <source>
        <dbReference type="SAM" id="MobiDB-lite"/>
    </source>
</evidence>
<sequence length="567" mass="63183">MKGKPRGEITCPEFRHRHQTTQVKRDRPQQSSRASHQATPLYERLHPAQHPFPFPPASMTFGKLLDPSAWALSIKSKGKTSASNSGASSDSEAEQGRRRPLLSDIDGDNRVSPELTTRRSYGATENHAGRDDYFGMASRTESPETYRRNSLLAKVVEDEALDDEEDEEALLAEKGLFIGSYRQYVLLYTIVPLTTFLFWLFFALLPSLIWHTPSPTSPPQPRYFPTPLPELLTAISLWALSYLLSEPLYAFFSLLLPLTPAVLLSTAAHVLLRNLLRLAALPILLLRHYMDWPHPTYHDPVFRRVWWLALGWSLAEVAVGIAQGYAQLALYRDVLVPEERVQDLLESWRRPATPVPVNGRARGQSLDASPPAQFLHPNLGSSSHAGSTHDSSLPRTTDGDVEGRPCVTMSRLPSEAELRLEVDKDVDELVLLKTREELEELYGIPVIFIPVFISCLLRIASVVLSLGFTLLLSAAYLSAPISLSLSPHTLLAFIAPPVQRVAHIPLYDSNRAFYITFALVFLLHFFLSVLHTPVLLPRIGVHVVAYLGFLVGLGTVFAGLGLWDALS</sequence>
<feature type="compositionally biased region" description="Low complexity" evidence="1">
    <location>
        <begin position="79"/>
        <end position="90"/>
    </location>
</feature>
<keyword evidence="4" id="KW-1185">Reference proteome</keyword>
<dbReference type="Proteomes" id="UP000298327">
    <property type="component" value="Unassembled WGS sequence"/>
</dbReference>
<feature type="compositionally biased region" description="Low complexity" evidence="1">
    <location>
        <begin position="380"/>
        <end position="391"/>
    </location>
</feature>
<dbReference type="OrthoDB" id="3364069at2759"/>
<comment type="caution">
    <text evidence="3">The sequence shown here is derived from an EMBL/GenBank/DDBJ whole genome shotgun (WGS) entry which is preliminary data.</text>
</comment>
<feature type="transmembrane region" description="Helical" evidence="2">
    <location>
        <begin position="305"/>
        <end position="326"/>
    </location>
</feature>
<feature type="region of interest" description="Disordered" evidence="1">
    <location>
        <begin position="1"/>
        <end position="54"/>
    </location>
</feature>
<dbReference type="AlphaFoldDB" id="A0A4Y9YUD1"/>
<name>A0A4Y9YUD1_9AGAM</name>
<proteinExistence type="predicted"/>
<evidence type="ECO:0000256" key="2">
    <source>
        <dbReference type="SAM" id="Phobius"/>
    </source>
</evidence>
<keyword evidence="2" id="KW-0812">Transmembrane</keyword>
<feature type="compositionally biased region" description="Polar residues" evidence="1">
    <location>
        <begin position="29"/>
        <end position="38"/>
    </location>
</feature>
<dbReference type="EMBL" id="SEOQ01000341">
    <property type="protein sequence ID" value="TFY65298.1"/>
    <property type="molecule type" value="Genomic_DNA"/>
</dbReference>
<keyword evidence="2" id="KW-1133">Transmembrane helix</keyword>
<reference evidence="3 4" key="1">
    <citation type="submission" date="2019-02" db="EMBL/GenBank/DDBJ databases">
        <title>Genome sequencing of the rare red list fungi Dentipellis fragilis.</title>
        <authorList>
            <person name="Buettner E."/>
            <person name="Kellner H."/>
        </authorList>
    </citation>
    <scope>NUCLEOTIDE SEQUENCE [LARGE SCALE GENOMIC DNA]</scope>
    <source>
        <strain evidence="3 4">DSM 105465</strain>
    </source>
</reference>
<feature type="transmembrane region" description="Helical" evidence="2">
    <location>
        <begin position="184"/>
        <end position="211"/>
    </location>
</feature>
<feature type="transmembrane region" description="Helical" evidence="2">
    <location>
        <begin position="466"/>
        <end position="491"/>
    </location>
</feature>
<dbReference type="STRING" id="205917.A0A4Y9YUD1"/>
<evidence type="ECO:0000313" key="3">
    <source>
        <dbReference type="EMBL" id="TFY65298.1"/>
    </source>
</evidence>